<feature type="region of interest" description="Disordered" evidence="4">
    <location>
        <begin position="275"/>
        <end position="294"/>
    </location>
</feature>
<evidence type="ECO:0000256" key="4">
    <source>
        <dbReference type="SAM" id="MobiDB-lite"/>
    </source>
</evidence>
<evidence type="ECO:0000313" key="5">
    <source>
        <dbReference type="EMBL" id="KAJ8407713.1"/>
    </source>
</evidence>
<evidence type="ECO:0000256" key="2">
    <source>
        <dbReference type="ARBA" id="ARBA00046344"/>
    </source>
</evidence>
<organism evidence="5 6">
    <name type="scientific">Aldrovandia affinis</name>
    <dbReference type="NCBI Taxonomy" id="143900"/>
    <lineage>
        <taxon>Eukaryota</taxon>
        <taxon>Metazoa</taxon>
        <taxon>Chordata</taxon>
        <taxon>Craniata</taxon>
        <taxon>Vertebrata</taxon>
        <taxon>Euteleostomi</taxon>
        <taxon>Actinopterygii</taxon>
        <taxon>Neopterygii</taxon>
        <taxon>Teleostei</taxon>
        <taxon>Notacanthiformes</taxon>
        <taxon>Halosauridae</taxon>
        <taxon>Aldrovandia</taxon>
    </lineage>
</organism>
<dbReference type="PANTHER" id="PTHR22420">
    <property type="entry name" value="PROTEIN FAM81A"/>
    <property type="match status" value="1"/>
</dbReference>
<protein>
    <submittedName>
        <fullName evidence="5">Uncharacterized protein</fullName>
    </submittedName>
</protein>
<evidence type="ECO:0000256" key="1">
    <source>
        <dbReference type="ARBA" id="ARBA00023054"/>
    </source>
</evidence>
<dbReference type="InterPro" id="IPR029619">
    <property type="entry name" value="FAM81"/>
</dbReference>
<keyword evidence="6" id="KW-1185">Reference proteome</keyword>
<comment type="similarity">
    <text evidence="2">Belongs to the FAM81 family.</text>
</comment>
<name>A0AAD7WST6_9TELE</name>
<dbReference type="PANTHER" id="PTHR22420:SF2">
    <property type="entry name" value="PROTEIN FAM81A"/>
    <property type="match status" value="1"/>
</dbReference>
<feature type="coiled-coil region" evidence="3">
    <location>
        <begin position="156"/>
        <end position="190"/>
    </location>
</feature>
<comment type="caution">
    <text evidence="5">The sequence shown here is derived from an EMBL/GenBank/DDBJ whole genome shotgun (WGS) entry which is preliminary data.</text>
</comment>
<proteinExistence type="inferred from homology"/>
<gene>
    <name evidence="5" type="ORF">AAFF_G00267570</name>
</gene>
<keyword evidence="1 3" id="KW-0175">Coiled coil</keyword>
<sequence>MLDEHIRSITVLVQRLNSDIEVLQQQLQSRNEVTYGTHSAMRRMELQQLSVLGDLRGRVARCDANIARLSADLHSTSEHLQSLGKEQKISKAVLEAKLREVESQVSLMCSKVDQSTTIQEAKRKPTEGDSSVLDSKLKGVTDELKAQIIAVQSCMEKEQENTLKEVINKIEQLTQLIKNKINSNDKAVQEKCGHLAGKLEQLEETQRAKEESQRGRGAEQTLNARISKIEQRLWEEVQSMRAETNTGFAVIHESLGSLRKVLEAKMKLEREQLERQIRQGRRRGSRAEQRERVG</sequence>
<dbReference type="AlphaFoldDB" id="A0AAD7WST6"/>
<accession>A0AAD7WST6</accession>
<dbReference type="EMBL" id="JAINUG010000037">
    <property type="protein sequence ID" value="KAJ8407713.1"/>
    <property type="molecule type" value="Genomic_DNA"/>
</dbReference>
<evidence type="ECO:0000256" key="3">
    <source>
        <dbReference type="SAM" id="Coils"/>
    </source>
</evidence>
<reference evidence="5" key="1">
    <citation type="journal article" date="2023" name="Science">
        <title>Genome structures resolve the early diversification of teleost fishes.</title>
        <authorList>
            <person name="Parey E."/>
            <person name="Louis A."/>
            <person name="Montfort J."/>
            <person name="Bouchez O."/>
            <person name="Roques C."/>
            <person name="Iampietro C."/>
            <person name="Lluch J."/>
            <person name="Castinel A."/>
            <person name="Donnadieu C."/>
            <person name="Desvignes T."/>
            <person name="Floi Bucao C."/>
            <person name="Jouanno E."/>
            <person name="Wen M."/>
            <person name="Mejri S."/>
            <person name="Dirks R."/>
            <person name="Jansen H."/>
            <person name="Henkel C."/>
            <person name="Chen W.J."/>
            <person name="Zahm M."/>
            <person name="Cabau C."/>
            <person name="Klopp C."/>
            <person name="Thompson A.W."/>
            <person name="Robinson-Rechavi M."/>
            <person name="Braasch I."/>
            <person name="Lecointre G."/>
            <person name="Bobe J."/>
            <person name="Postlethwait J.H."/>
            <person name="Berthelot C."/>
            <person name="Roest Crollius H."/>
            <person name="Guiguen Y."/>
        </authorList>
    </citation>
    <scope>NUCLEOTIDE SEQUENCE</scope>
    <source>
        <strain evidence="5">NC1722</strain>
    </source>
</reference>
<dbReference type="Proteomes" id="UP001221898">
    <property type="component" value="Unassembled WGS sequence"/>
</dbReference>
<feature type="compositionally biased region" description="Basic and acidic residues" evidence="4">
    <location>
        <begin position="285"/>
        <end position="294"/>
    </location>
</feature>
<evidence type="ECO:0000313" key="6">
    <source>
        <dbReference type="Proteomes" id="UP001221898"/>
    </source>
</evidence>
<feature type="coiled-coil region" evidence="3">
    <location>
        <begin position="6"/>
        <end position="33"/>
    </location>
</feature>